<dbReference type="Gene3D" id="3.40.190.10">
    <property type="entry name" value="Periplasmic binding protein-like II"/>
    <property type="match status" value="1"/>
</dbReference>
<dbReference type="OrthoDB" id="5765987at2"/>
<organism evidence="1 2">
    <name type="scientific">Alteromonas portus</name>
    <dbReference type="NCBI Taxonomy" id="2565549"/>
    <lineage>
        <taxon>Bacteria</taxon>
        <taxon>Pseudomonadati</taxon>
        <taxon>Pseudomonadota</taxon>
        <taxon>Gammaproteobacteria</taxon>
        <taxon>Alteromonadales</taxon>
        <taxon>Alteromonadaceae</taxon>
        <taxon>Alteromonas/Salinimonas group</taxon>
        <taxon>Alteromonas</taxon>
    </lineage>
</organism>
<proteinExistence type="predicted"/>
<protein>
    <recommendedName>
        <fullName evidence="3">Transporter substrate-binding domain-containing protein</fullName>
    </recommendedName>
</protein>
<sequence>MKQTLTIVVLLLFLIDEVTANSEPLLTSEKVITLGVVEFPPLVIKHVKDDSCYGEAIDVTSKILRELDYIVNVECIPPARLFARVKTGHVDLTINVRGTLALDDNVTFVSKPFINLSIILAQNPRFTSDKVVSAIRGYDYFGERKRLKEEGFTFFDAADSTDAIRMFLMQRTSHLLSYKQPYLYYLNSFSNASISSDLSERLTIPSYLAVSKTSKYRVVLLEDLHTVTEALKGKTIFNSYRKKGD</sequence>
<accession>A0A4U0ZGH9</accession>
<keyword evidence="2" id="KW-1185">Reference proteome</keyword>
<dbReference type="EMBL" id="SWCO01000008">
    <property type="protein sequence ID" value="TKB02503.1"/>
    <property type="molecule type" value="Genomic_DNA"/>
</dbReference>
<dbReference type="AlphaFoldDB" id="A0A4U0ZGH9"/>
<dbReference type="RefSeq" id="WP_136783023.1">
    <property type="nucleotide sequence ID" value="NZ_SWCO01000008.1"/>
</dbReference>
<evidence type="ECO:0000313" key="2">
    <source>
        <dbReference type="Proteomes" id="UP000305471"/>
    </source>
</evidence>
<comment type="caution">
    <text evidence="1">The sequence shown here is derived from an EMBL/GenBank/DDBJ whole genome shotgun (WGS) entry which is preliminary data.</text>
</comment>
<evidence type="ECO:0008006" key="3">
    <source>
        <dbReference type="Google" id="ProtNLM"/>
    </source>
</evidence>
<evidence type="ECO:0000313" key="1">
    <source>
        <dbReference type="EMBL" id="TKB02503.1"/>
    </source>
</evidence>
<reference evidence="1 2" key="1">
    <citation type="submission" date="2019-04" db="EMBL/GenBank/DDBJ databases">
        <title>Alteromonas portus sp. nov., an alginate lyase-excreting marine bacterium.</title>
        <authorList>
            <person name="Huang H."/>
            <person name="Mo K."/>
            <person name="Bao S."/>
        </authorList>
    </citation>
    <scope>NUCLEOTIDE SEQUENCE [LARGE SCALE GENOMIC DNA]</scope>
    <source>
        <strain evidence="1 2">HB161718</strain>
    </source>
</reference>
<dbReference type="Proteomes" id="UP000305471">
    <property type="component" value="Unassembled WGS sequence"/>
</dbReference>
<dbReference type="SUPFAM" id="SSF53850">
    <property type="entry name" value="Periplasmic binding protein-like II"/>
    <property type="match status" value="1"/>
</dbReference>
<name>A0A4U0ZGH9_9ALTE</name>
<gene>
    <name evidence="1" type="ORF">E5672_15500</name>
</gene>